<dbReference type="SMART" id="SM00020">
    <property type="entry name" value="Tryp_SPc"/>
    <property type="match status" value="1"/>
</dbReference>
<dbReference type="PROSITE" id="PS00134">
    <property type="entry name" value="TRYPSIN_HIS"/>
    <property type="match status" value="1"/>
</dbReference>
<dbReference type="Gene3D" id="2.40.10.10">
    <property type="entry name" value="Trypsin-like serine proteases"/>
    <property type="match status" value="2"/>
</dbReference>
<keyword evidence="2" id="KW-0732">Signal</keyword>
<feature type="signal peptide" evidence="2">
    <location>
        <begin position="1"/>
        <end position="16"/>
    </location>
</feature>
<sequence length="179" mass="20297">MKAIVSLFLLVTTASALNVENLIHHKARVSDLYPSHSTEEWKEIFKDLKPKEEKYEGYVPGTKPQPDVAGKAEFKLSGRIVGGHRAHPYQFPWQAFLIIDDIYACGGSLISNYWILTAAHCAQEFTNFKVYLGAYILSADEPGRVEMETFVKIIHENYDNETYENDIALLLLPRAVTFS</sequence>
<dbReference type="PROSITE" id="PS50240">
    <property type="entry name" value="TRYPSIN_DOM"/>
    <property type="match status" value="1"/>
</dbReference>
<feature type="chain" id="PRO_5035478340" description="Peptidase S1 domain-containing protein" evidence="2">
    <location>
        <begin position="17"/>
        <end position="179"/>
    </location>
</feature>
<dbReference type="SUPFAM" id="SSF50494">
    <property type="entry name" value="Trypsin-like serine proteases"/>
    <property type="match status" value="1"/>
</dbReference>
<protein>
    <recommendedName>
        <fullName evidence="3">Peptidase S1 domain-containing protein</fullName>
    </recommendedName>
</protein>
<name>A0A8K0JVD7_LADFU</name>
<reference evidence="4" key="1">
    <citation type="submission" date="2013-04" db="EMBL/GenBank/DDBJ databases">
        <authorList>
            <person name="Qu J."/>
            <person name="Murali S.C."/>
            <person name="Bandaranaike D."/>
            <person name="Bellair M."/>
            <person name="Blankenburg K."/>
            <person name="Chao H."/>
            <person name="Dinh H."/>
            <person name="Doddapaneni H."/>
            <person name="Downs B."/>
            <person name="Dugan-Rocha S."/>
            <person name="Elkadiri S."/>
            <person name="Gnanaolivu R.D."/>
            <person name="Hernandez B."/>
            <person name="Javaid M."/>
            <person name="Jayaseelan J.C."/>
            <person name="Lee S."/>
            <person name="Li M."/>
            <person name="Ming W."/>
            <person name="Munidasa M."/>
            <person name="Muniz J."/>
            <person name="Nguyen L."/>
            <person name="Ongeri F."/>
            <person name="Osuji N."/>
            <person name="Pu L.-L."/>
            <person name="Puazo M."/>
            <person name="Qu C."/>
            <person name="Quiroz J."/>
            <person name="Raj R."/>
            <person name="Weissenberger G."/>
            <person name="Xin Y."/>
            <person name="Zou X."/>
            <person name="Han Y."/>
            <person name="Richards S."/>
            <person name="Worley K."/>
            <person name="Muzny D."/>
            <person name="Gibbs R."/>
        </authorList>
    </citation>
    <scope>NUCLEOTIDE SEQUENCE</scope>
    <source>
        <strain evidence="4">Sampled in the wild</strain>
    </source>
</reference>
<dbReference type="InterPro" id="IPR043504">
    <property type="entry name" value="Peptidase_S1_PA_chymotrypsin"/>
</dbReference>
<gene>
    <name evidence="4" type="ORF">J437_LFUL002039</name>
</gene>
<dbReference type="PANTHER" id="PTHR24252:SF7">
    <property type="entry name" value="HYALIN"/>
    <property type="match status" value="1"/>
</dbReference>
<evidence type="ECO:0000259" key="3">
    <source>
        <dbReference type="PROSITE" id="PS50240"/>
    </source>
</evidence>
<feature type="non-terminal residue" evidence="4">
    <location>
        <position position="179"/>
    </location>
</feature>
<reference evidence="4" key="2">
    <citation type="submission" date="2017-10" db="EMBL/GenBank/DDBJ databases">
        <title>Ladona fulva Genome sequencing and assembly.</title>
        <authorList>
            <person name="Murali S."/>
            <person name="Richards S."/>
            <person name="Bandaranaike D."/>
            <person name="Bellair M."/>
            <person name="Blankenburg K."/>
            <person name="Chao H."/>
            <person name="Dinh H."/>
            <person name="Doddapaneni H."/>
            <person name="Dugan-Rocha S."/>
            <person name="Elkadiri S."/>
            <person name="Gnanaolivu R."/>
            <person name="Hernandez B."/>
            <person name="Skinner E."/>
            <person name="Javaid M."/>
            <person name="Lee S."/>
            <person name="Li M."/>
            <person name="Ming W."/>
            <person name="Munidasa M."/>
            <person name="Muniz J."/>
            <person name="Nguyen L."/>
            <person name="Hughes D."/>
            <person name="Osuji N."/>
            <person name="Pu L.-L."/>
            <person name="Puazo M."/>
            <person name="Qu C."/>
            <person name="Quiroz J."/>
            <person name="Raj R."/>
            <person name="Weissenberger G."/>
            <person name="Xin Y."/>
            <person name="Zou X."/>
            <person name="Han Y."/>
            <person name="Worley K."/>
            <person name="Muzny D."/>
            <person name="Gibbs R."/>
        </authorList>
    </citation>
    <scope>NUCLEOTIDE SEQUENCE</scope>
    <source>
        <strain evidence="4">Sampled in the wild</strain>
    </source>
</reference>
<dbReference type="PRINTS" id="PR00722">
    <property type="entry name" value="CHYMOTRYPSIN"/>
</dbReference>
<dbReference type="Proteomes" id="UP000792457">
    <property type="component" value="Unassembled WGS sequence"/>
</dbReference>
<keyword evidence="1" id="KW-1015">Disulfide bond</keyword>
<evidence type="ECO:0000313" key="5">
    <source>
        <dbReference type="Proteomes" id="UP000792457"/>
    </source>
</evidence>
<dbReference type="OrthoDB" id="5565075at2759"/>
<dbReference type="GO" id="GO:0004252">
    <property type="term" value="F:serine-type endopeptidase activity"/>
    <property type="evidence" value="ECO:0007669"/>
    <property type="project" value="InterPro"/>
</dbReference>
<evidence type="ECO:0000256" key="1">
    <source>
        <dbReference type="ARBA" id="ARBA00023157"/>
    </source>
</evidence>
<dbReference type="InterPro" id="IPR009003">
    <property type="entry name" value="Peptidase_S1_PA"/>
</dbReference>
<feature type="domain" description="Peptidase S1" evidence="3">
    <location>
        <begin position="80"/>
        <end position="179"/>
    </location>
</feature>
<dbReference type="InterPro" id="IPR001314">
    <property type="entry name" value="Peptidase_S1A"/>
</dbReference>
<dbReference type="Pfam" id="PF00089">
    <property type="entry name" value="Trypsin"/>
    <property type="match status" value="1"/>
</dbReference>
<dbReference type="PANTHER" id="PTHR24252">
    <property type="entry name" value="ACROSIN-RELATED"/>
    <property type="match status" value="1"/>
</dbReference>
<dbReference type="EMBL" id="KZ308152">
    <property type="protein sequence ID" value="KAG8223091.1"/>
    <property type="molecule type" value="Genomic_DNA"/>
</dbReference>
<comment type="caution">
    <text evidence="4">The sequence shown here is derived from an EMBL/GenBank/DDBJ whole genome shotgun (WGS) entry which is preliminary data.</text>
</comment>
<dbReference type="FunFam" id="2.40.10.10:FF:000068">
    <property type="entry name" value="transmembrane protease serine 2"/>
    <property type="match status" value="1"/>
</dbReference>
<dbReference type="InterPro" id="IPR018114">
    <property type="entry name" value="TRYPSIN_HIS"/>
</dbReference>
<dbReference type="AlphaFoldDB" id="A0A8K0JVD7"/>
<organism evidence="4 5">
    <name type="scientific">Ladona fulva</name>
    <name type="common">Scarce chaser dragonfly</name>
    <name type="synonym">Libellula fulva</name>
    <dbReference type="NCBI Taxonomy" id="123851"/>
    <lineage>
        <taxon>Eukaryota</taxon>
        <taxon>Metazoa</taxon>
        <taxon>Ecdysozoa</taxon>
        <taxon>Arthropoda</taxon>
        <taxon>Hexapoda</taxon>
        <taxon>Insecta</taxon>
        <taxon>Pterygota</taxon>
        <taxon>Palaeoptera</taxon>
        <taxon>Odonata</taxon>
        <taxon>Epiprocta</taxon>
        <taxon>Anisoptera</taxon>
        <taxon>Libelluloidea</taxon>
        <taxon>Libellulidae</taxon>
        <taxon>Ladona</taxon>
    </lineage>
</organism>
<keyword evidence="5" id="KW-1185">Reference proteome</keyword>
<evidence type="ECO:0000256" key="2">
    <source>
        <dbReference type="SAM" id="SignalP"/>
    </source>
</evidence>
<dbReference type="GO" id="GO:0006508">
    <property type="term" value="P:proteolysis"/>
    <property type="evidence" value="ECO:0007669"/>
    <property type="project" value="InterPro"/>
</dbReference>
<evidence type="ECO:0000313" key="4">
    <source>
        <dbReference type="EMBL" id="KAG8223091.1"/>
    </source>
</evidence>
<proteinExistence type="predicted"/>
<accession>A0A8K0JVD7</accession>
<dbReference type="InterPro" id="IPR001254">
    <property type="entry name" value="Trypsin_dom"/>
</dbReference>
<dbReference type="CDD" id="cd00190">
    <property type="entry name" value="Tryp_SPc"/>
    <property type="match status" value="1"/>
</dbReference>